<dbReference type="PROSITE" id="PS50885">
    <property type="entry name" value="HAMP"/>
    <property type="match status" value="1"/>
</dbReference>
<feature type="transmembrane region" description="Helical" evidence="14">
    <location>
        <begin position="20"/>
        <end position="38"/>
    </location>
</feature>
<keyword evidence="10" id="KW-0902">Two-component regulatory system</keyword>
<dbReference type="Pfam" id="PF02518">
    <property type="entry name" value="HATPase_c"/>
    <property type="match status" value="1"/>
</dbReference>
<evidence type="ECO:0000256" key="12">
    <source>
        <dbReference type="PROSITE-ProRule" id="PRU00169"/>
    </source>
</evidence>
<dbReference type="SUPFAM" id="SSF55874">
    <property type="entry name" value="ATPase domain of HSP90 chaperone/DNA topoisomerase II/histidine kinase"/>
    <property type="match status" value="1"/>
</dbReference>
<evidence type="ECO:0000256" key="7">
    <source>
        <dbReference type="ARBA" id="ARBA00022741"/>
    </source>
</evidence>
<sequence length="933" mass="108339">MPKSTAFLKRSIRGRFFQMLFWLTATFFICVIAFYLYVDQQNKHLQTQREHLTEKLEIVAGMQEHFIGISFRSRGYYAFQNKQELALLYKELRSFEELLEQFSRLKLSEEEQKLYSELVQFLENYQTAILPKTVSYVENNDYESLRKISNSGTNDLFNEFVAYTKEYQEKTETERTQLFNDTITQGQMFTMLAVLLSVLILIAVSLMMRKVLKNLIQPIEQLTSVTNDFTVGQPFEIRNLVVREDEFSTLASSFYKMVQSIQEKEEVLTTQNEELVAQQDELQDKQIQLQDSLDQLEKYNALNHVLTFTLEKQDLADTLHRYLGDLYTFDINIFYWLESDIYAAKGVSPQSAKKIIENLDIDKRTRLIEEKIFIITREVQPDEYHIAKQRYYCYDLYAAVLNKEGDLVAVMMATREGYPFTQDDTRSLAGILNRVSIAFERILMYEAVEKARQLNQNIIDNVSEGIQLVNKTGDVILINEALCQLAHYENNAIEQPLRQDDWLQHLQQLCDEPQVLHEFFETAVMEAFQGSRKLRYSIVGEMPIFIEMYATSIYEGNEKVGTMFVHRDITKEYEIDQMKSELVSTVSHELRTPLSSVLGFTELLLTKNLHQDRQQKYIETIHKEALRLTNLINDFLDLQRMESGKQQYNMHTLSINEMVFELVNRHRHEKKHTVHVIDKAQDVQVRGDEERLVQVFINLIGNAIKFSPNGGDVIITLENKENMLQVSIQDEGIGIPSQEIAQLFRKFKRIDNSARRTIGGTGLGLAICQEIITRHRGQIWLESEEGKGTTVHFTLPLENHVEKISEQANEQSLNVILVEDDWSLALLLSEEFKSKGLNVIHHYDLQRAYEDACTIPLVGIVIDLMLTDSTEDGWWLIEQLKTSEQTRHIPIIISSALDEAKDKVAHYGIAKYFTKPYSPEELSSVLLTFLEDV</sequence>
<evidence type="ECO:0000256" key="1">
    <source>
        <dbReference type="ARBA" id="ARBA00000085"/>
    </source>
</evidence>
<evidence type="ECO:0000256" key="3">
    <source>
        <dbReference type="ARBA" id="ARBA00012438"/>
    </source>
</evidence>
<comment type="subcellular location">
    <subcellularLocation>
        <location evidence="2">Cell membrane</location>
        <topology evidence="2">Multi-pass membrane protein</topology>
    </subcellularLocation>
</comment>
<dbReference type="InterPro" id="IPR035965">
    <property type="entry name" value="PAS-like_dom_sf"/>
</dbReference>
<evidence type="ECO:0000256" key="14">
    <source>
        <dbReference type="SAM" id="Phobius"/>
    </source>
</evidence>
<dbReference type="SMART" id="SM00388">
    <property type="entry name" value="HisKA"/>
    <property type="match status" value="1"/>
</dbReference>
<evidence type="ECO:0000256" key="13">
    <source>
        <dbReference type="SAM" id="Coils"/>
    </source>
</evidence>
<keyword evidence="14" id="KW-1133">Transmembrane helix</keyword>
<dbReference type="PRINTS" id="PR00344">
    <property type="entry name" value="BCTRLSENSOR"/>
</dbReference>
<keyword evidence="4" id="KW-1003">Cell membrane</keyword>
<feature type="domain" description="Histidine kinase" evidence="15">
    <location>
        <begin position="585"/>
        <end position="799"/>
    </location>
</feature>
<keyword evidence="14" id="KW-0812">Transmembrane</keyword>
<dbReference type="InterPro" id="IPR004358">
    <property type="entry name" value="Sig_transdc_His_kin-like_C"/>
</dbReference>
<evidence type="ECO:0000256" key="9">
    <source>
        <dbReference type="ARBA" id="ARBA00022840"/>
    </source>
</evidence>
<keyword evidence="11 14" id="KW-0472">Membrane</keyword>
<dbReference type="SUPFAM" id="SSF55785">
    <property type="entry name" value="PYP-like sensor domain (PAS domain)"/>
    <property type="match status" value="1"/>
</dbReference>
<name>A0ABQ5NG38_9BACI</name>
<dbReference type="Gene3D" id="3.30.565.10">
    <property type="entry name" value="Histidine kinase-like ATPase, C-terminal domain"/>
    <property type="match status" value="1"/>
</dbReference>
<evidence type="ECO:0000313" key="19">
    <source>
        <dbReference type="Proteomes" id="UP001065593"/>
    </source>
</evidence>
<dbReference type="Gene3D" id="1.10.287.130">
    <property type="match status" value="1"/>
</dbReference>
<dbReference type="RefSeq" id="WP_264986956.1">
    <property type="nucleotide sequence ID" value="NZ_BRZA01000001.1"/>
</dbReference>
<keyword evidence="13" id="KW-0175">Coiled coil</keyword>
<dbReference type="Pfam" id="PF00072">
    <property type="entry name" value="Response_reg"/>
    <property type="match status" value="1"/>
</dbReference>
<dbReference type="InterPro" id="IPR003594">
    <property type="entry name" value="HATPase_dom"/>
</dbReference>
<dbReference type="CDD" id="cd16922">
    <property type="entry name" value="HATPase_EvgS-ArcB-TorS-like"/>
    <property type="match status" value="1"/>
</dbReference>
<keyword evidence="19" id="KW-1185">Reference proteome</keyword>
<dbReference type="Proteomes" id="UP001065593">
    <property type="component" value="Unassembled WGS sequence"/>
</dbReference>
<proteinExistence type="predicted"/>
<keyword evidence="9" id="KW-0067">ATP-binding</keyword>
<reference evidence="18" key="1">
    <citation type="submission" date="2022-08" db="EMBL/GenBank/DDBJ databases">
        <title>Draft genome sequence of Lysinibacillus sp. strain KH24.</title>
        <authorList>
            <person name="Kanbe H."/>
            <person name="Itoh H."/>
        </authorList>
    </citation>
    <scope>NUCLEOTIDE SEQUENCE</scope>
    <source>
        <strain evidence="18">KH24</strain>
    </source>
</reference>
<evidence type="ECO:0000256" key="10">
    <source>
        <dbReference type="ARBA" id="ARBA00023012"/>
    </source>
</evidence>
<keyword evidence="7" id="KW-0547">Nucleotide-binding</keyword>
<evidence type="ECO:0000256" key="11">
    <source>
        <dbReference type="ARBA" id="ARBA00023136"/>
    </source>
</evidence>
<evidence type="ECO:0000256" key="5">
    <source>
        <dbReference type="ARBA" id="ARBA00022553"/>
    </source>
</evidence>
<keyword evidence="8" id="KW-0418">Kinase</keyword>
<dbReference type="PROSITE" id="PS50109">
    <property type="entry name" value="HIS_KIN"/>
    <property type="match status" value="1"/>
</dbReference>
<dbReference type="InterPro" id="IPR036097">
    <property type="entry name" value="HisK_dim/P_sf"/>
</dbReference>
<evidence type="ECO:0000259" key="16">
    <source>
        <dbReference type="PROSITE" id="PS50110"/>
    </source>
</evidence>
<dbReference type="CDD" id="cd06225">
    <property type="entry name" value="HAMP"/>
    <property type="match status" value="1"/>
</dbReference>
<dbReference type="SMART" id="SM00387">
    <property type="entry name" value="HATPase_c"/>
    <property type="match status" value="1"/>
</dbReference>
<dbReference type="Pfam" id="PF00512">
    <property type="entry name" value="HisKA"/>
    <property type="match status" value="1"/>
</dbReference>
<feature type="domain" description="Response regulatory" evidence="16">
    <location>
        <begin position="814"/>
        <end position="930"/>
    </location>
</feature>
<dbReference type="PANTHER" id="PTHR43547">
    <property type="entry name" value="TWO-COMPONENT HISTIDINE KINASE"/>
    <property type="match status" value="1"/>
</dbReference>
<evidence type="ECO:0000256" key="2">
    <source>
        <dbReference type="ARBA" id="ARBA00004651"/>
    </source>
</evidence>
<evidence type="ECO:0000256" key="8">
    <source>
        <dbReference type="ARBA" id="ARBA00022777"/>
    </source>
</evidence>
<comment type="caution">
    <text evidence="18">The sequence shown here is derived from an EMBL/GenBank/DDBJ whole genome shotgun (WGS) entry which is preliminary data.</text>
</comment>
<dbReference type="InterPro" id="IPR005467">
    <property type="entry name" value="His_kinase_dom"/>
</dbReference>
<evidence type="ECO:0000313" key="18">
    <source>
        <dbReference type="EMBL" id="GLC87224.1"/>
    </source>
</evidence>
<feature type="transmembrane region" description="Helical" evidence="14">
    <location>
        <begin position="188"/>
        <end position="208"/>
    </location>
</feature>
<dbReference type="InterPro" id="IPR001789">
    <property type="entry name" value="Sig_transdc_resp-reg_receiver"/>
</dbReference>
<dbReference type="Gene3D" id="3.40.50.2300">
    <property type="match status" value="1"/>
</dbReference>
<dbReference type="InterPro" id="IPR003661">
    <property type="entry name" value="HisK_dim/P_dom"/>
</dbReference>
<organism evidence="18 19">
    <name type="scientific">Lysinibacillus piscis</name>
    <dbReference type="NCBI Taxonomy" id="2518931"/>
    <lineage>
        <taxon>Bacteria</taxon>
        <taxon>Bacillati</taxon>
        <taxon>Bacillota</taxon>
        <taxon>Bacilli</taxon>
        <taxon>Bacillales</taxon>
        <taxon>Bacillaceae</taxon>
        <taxon>Lysinibacillus</taxon>
    </lineage>
</organism>
<feature type="domain" description="HAMP" evidence="17">
    <location>
        <begin position="213"/>
        <end position="266"/>
    </location>
</feature>
<evidence type="ECO:0000259" key="17">
    <source>
        <dbReference type="PROSITE" id="PS50885"/>
    </source>
</evidence>
<gene>
    <name evidence="18" type="ORF">LYSBPC_03510</name>
</gene>
<protein>
    <recommendedName>
        <fullName evidence="3">histidine kinase</fullName>
        <ecNumber evidence="3">2.7.13.3</ecNumber>
    </recommendedName>
</protein>
<keyword evidence="6" id="KW-0808">Transferase</keyword>
<dbReference type="PROSITE" id="PS50110">
    <property type="entry name" value="RESPONSE_REGULATORY"/>
    <property type="match status" value="1"/>
</dbReference>
<dbReference type="InterPro" id="IPR011006">
    <property type="entry name" value="CheY-like_superfamily"/>
</dbReference>
<dbReference type="CDD" id="cd00082">
    <property type="entry name" value="HisKA"/>
    <property type="match status" value="1"/>
</dbReference>
<feature type="coiled-coil region" evidence="13">
    <location>
        <begin position="258"/>
        <end position="302"/>
    </location>
</feature>
<dbReference type="SUPFAM" id="SSF47384">
    <property type="entry name" value="Homodimeric domain of signal transducing histidine kinase"/>
    <property type="match status" value="1"/>
</dbReference>
<dbReference type="InterPro" id="IPR036890">
    <property type="entry name" value="HATPase_C_sf"/>
</dbReference>
<feature type="modified residue" description="4-aspartylphosphate" evidence="12">
    <location>
        <position position="863"/>
    </location>
</feature>
<dbReference type="SUPFAM" id="SSF52172">
    <property type="entry name" value="CheY-like"/>
    <property type="match status" value="1"/>
</dbReference>
<dbReference type="Gene3D" id="6.10.340.10">
    <property type="match status" value="1"/>
</dbReference>
<dbReference type="InterPro" id="IPR029016">
    <property type="entry name" value="GAF-like_dom_sf"/>
</dbReference>
<dbReference type="EC" id="2.7.13.3" evidence="3"/>
<dbReference type="Gene3D" id="3.30.450.20">
    <property type="entry name" value="PAS domain"/>
    <property type="match status" value="1"/>
</dbReference>
<dbReference type="Gene3D" id="3.30.450.40">
    <property type="match status" value="1"/>
</dbReference>
<dbReference type="SMART" id="SM00448">
    <property type="entry name" value="REC"/>
    <property type="match status" value="1"/>
</dbReference>
<comment type="catalytic activity">
    <reaction evidence="1">
        <text>ATP + protein L-histidine = ADP + protein N-phospho-L-histidine.</text>
        <dbReference type="EC" id="2.7.13.3"/>
    </reaction>
</comment>
<evidence type="ECO:0000256" key="4">
    <source>
        <dbReference type="ARBA" id="ARBA00022475"/>
    </source>
</evidence>
<accession>A0ABQ5NG38</accession>
<dbReference type="PANTHER" id="PTHR43547:SF2">
    <property type="entry name" value="HYBRID SIGNAL TRANSDUCTION HISTIDINE KINASE C"/>
    <property type="match status" value="1"/>
</dbReference>
<dbReference type="EMBL" id="BRZA01000001">
    <property type="protein sequence ID" value="GLC87224.1"/>
    <property type="molecule type" value="Genomic_DNA"/>
</dbReference>
<dbReference type="InterPro" id="IPR003660">
    <property type="entry name" value="HAMP_dom"/>
</dbReference>
<dbReference type="SUPFAM" id="SSF55781">
    <property type="entry name" value="GAF domain-like"/>
    <property type="match status" value="1"/>
</dbReference>
<keyword evidence="5 12" id="KW-0597">Phosphoprotein</keyword>
<evidence type="ECO:0000256" key="6">
    <source>
        <dbReference type="ARBA" id="ARBA00022679"/>
    </source>
</evidence>
<evidence type="ECO:0000259" key="15">
    <source>
        <dbReference type="PROSITE" id="PS50109"/>
    </source>
</evidence>